<organism evidence="1 2">
    <name type="scientific">Mycoplasmoides gallisepticum</name>
    <name type="common">Mycoplasma gallisepticum</name>
    <dbReference type="NCBI Taxonomy" id="2096"/>
    <lineage>
        <taxon>Bacteria</taxon>
        <taxon>Bacillati</taxon>
        <taxon>Mycoplasmatota</taxon>
        <taxon>Mycoplasmoidales</taxon>
        <taxon>Mycoplasmoidaceae</taxon>
        <taxon>Mycoplasmoides</taxon>
    </lineage>
</organism>
<evidence type="ECO:0000313" key="1">
    <source>
        <dbReference type="EMBL" id="SYV94091.1"/>
    </source>
</evidence>
<evidence type="ECO:0000313" key="2">
    <source>
        <dbReference type="Proteomes" id="UP000260136"/>
    </source>
</evidence>
<gene>
    <name evidence="1" type="ORF">NCTC10115_00398</name>
</gene>
<name>A0A3B0PXN4_MYCGL</name>
<accession>A0A3B0PXN4</accession>
<feature type="non-terminal residue" evidence="1">
    <location>
        <position position="59"/>
    </location>
</feature>
<dbReference type="AlphaFoldDB" id="A0A3B0PXN4"/>
<sequence length="59" mass="6568">MFPGASAVLFSNLVLKTPILNALSLLTHVPLPPNRYTIPSLAYKPPKFVMYCIHGITNW</sequence>
<proteinExistence type="predicted"/>
<protein>
    <submittedName>
        <fullName evidence="1">Uncharacterized protein</fullName>
    </submittedName>
</protein>
<dbReference type="Proteomes" id="UP000260136">
    <property type="component" value="Chromosome"/>
</dbReference>
<reference evidence="2" key="1">
    <citation type="submission" date="2018-06" db="EMBL/GenBank/DDBJ databases">
        <authorList>
            <consortium name="Pathogen Informatics"/>
        </authorList>
    </citation>
    <scope>NUCLEOTIDE SEQUENCE [LARGE SCALE GENOMIC DNA]</scope>
    <source>
        <strain evidence="2">NCTC10115</strain>
    </source>
</reference>
<dbReference type="EMBL" id="LS991952">
    <property type="protein sequence ID" value="SYV94091.1"/>
    <property type="molecule type" value="Genomic_DNA"/>
</dbReference>